<dbReference type="HOGENOM" id="CLU_3052462_0_0_1"/>
<dbReference type="Proteomes" id="UP000000305">
    <property type="component" value="Unassembled WGS sequence"/>
</dbReference>
<sequence length="54" mass="6005">MSVPSIKLAPMDLDTMDLVTNVKKLPDLETTLPTTSILMDNVLIGKIMGNQYHF</sequence>
<protein>
    <submittedName>
        <fullName evidence="1">Uncharacterized protein</fullName>
    </submittedName>
</protein>
<evidence type="ECO:0000313" key="1">
    <source>
        <dbReference type="EMBL" id="EFX74138.1"/>
    </source>
</evidence>
<name>E9H2A3_DAPPU</name>
<organism evidence="1 2">
    <name type="scientific">Daphnia pulex</name>
    <name type="common">Water flea</name>
    <dbReference type="NCBI Taxonomy" id="6669"/>
    <lineage>
        <taxon>Eukaryota</taxon>
        <taxon>Metazoa</taxon>
        <taxon>Ecdysozoa</taxon>
        <taxon>Arthropoda</taxon>
        <taxon>Crustacea</taxon>
        <taxon>Branchiopoda</taxon>
        <taxon>Diplostraca</taxon>
        <taxon>Cladocera</taxon>
        <taxon>Anomopoda</taxon>
        <taxon>Daphniidae</taxon>
        <taxon>Daphnia</taxon>
    </lineage>
</organism>
<accession>E9H2A3</accession>
<keyword evidence="2" id="KW-1185">Reference proteome</keyword>
<dbReference type="InParanoid" id="E9H2A3"/>
<evidence type="ECO:0000313" key="2">
    <source>
        <dbReference type="Proteomes" id="UP000000305"/>
    </source>
</evidence>
<proteinExistence type="predicted"/>
<gene>
    <name evidence="1" type="ORF">DAPPUDRAFT_252229</name>
</gene>
<reference evidence="1 2" key="1">
    <citation type="journal article" date="2011" name="Science">
        <title>The ecoresponsive genome of Daphnia pulex.</title>
        <authorList>
            <person name="Colbourne J.K."/>
            <person name="Pfrender M.E."/>
            <person name="Gilbert D."/>
            <person name="Thomas W.K."/>
            <person name="Tucker A."/>
            <person name="Oakley T.H."/>
            <person name="Tokishita S."/>
            <person name="Aerts A."/>
            <person name="Arnold G.J."/>
            <person name="Basu M.K."/>
            <person name="Bauer D.J."/>
            <person name="Caceres C.E."/>
            <person name="Carmel L."/>
            <person name="Casola C."/>
            <person name="Choi J.H."/>
            <person name="Detter J.C."/>
            <person name="Dong Q."/>
            <person name="Dusheyko S."/>
            <person name="Eads B.D."/>
            <person name="Frohlich T."/>
            <person name="Geiler-Samerotte K.A."/>
            <person name="Gerlach D."/>
            <person name="Hatcher P."/>
            <person name="Jogdeo S."/>
            <person name="Krijgsveld J."/>
            <person name="Kriventseva E.V."/>
            <person name="Kultz D."/>
            <person name="Laforsch C."/>
            <person name="Lindquist E."/>
            <person name="Lopez J."/>
            <person name="Manak J.R."/>
            <person name="Muller J."/>
            <person name="Pangilinan J."/>
            <person name="Patwardhan R.P."/>
            <person name="Pitluck S."/>
            <person name="Pritham E.J."/>
            <person name="Rechtsteiner A."/>
            <person name="Rho M."/>
            <person name="Rogozin I.B."/>
            <person name="Sakarya O."/>
            <person name="Salamov A."/>
            <person name="Schaack S."/>
            <person name="Shapiro H."/>
            <person name="Shiga Y."/>
            <person name="Skalitzky C."/>
            <person name="Smith Z."/>
            <person name="Souvorov A."/>
            <person name="Sung W."/>
            <person name="Tang Z."/>
            <person name="Tsuchiya D."/>
            <person name="Tu H."/>
            <person name="Vos H."/>
            <person name="Wang M."/>
            <person name="Wolf Y.I."/>
            <person name="Yamagata H."/>
            <person name="Yamada T."/>
            <person name="Ye Y."/>
            <person name="Shaw J.R."/>
            <person name="Andrews J."/>
            <person name="Crease T.J."/>
            <person name="Tang H."/>
            <person name="Lucas S.M."/>
            <person name="Robertson H.M."/>
            <person name="Bork P."/>
            <person name="Koonin E.V."/>
            <person name="Zdobnov E.M."/>
            <person name="Grigoriev I.V."/>
            <person name="Lynch M."/>
            <person name="Boore J.L."/>
        </authorList>
    </citation>
    <scope>NUCLEOTIDE SEQUENCE [LARGE SCALE GENOMIC DNA]</scope>
</reference>
<dbReference type="AlphaFoldDB" id="E9H2A3"/>
<dbReference type="EMBL" id="GL732585">
    <property type="protein sequence ID" value="EFX74138.1"/>
    <property type="molecule type" value="Genomic_DNA"/>
</dbReference>
<dbReference type="KEGG" id="dpx:DAPPUDRAFT_252229"/>